<evidence type="ECO:0000313" key="2">
    <source>
        <dbReference type="EMBL" id="RLN13238.1"/>
    </source>
</evidence>
<gene>
    <name evidence="2" type="ORF">C2845_PM09G21450</name>
</gene>
<organism evidence="2 3">
    <name type="scientific">Panicum miliaceum</name>
    <name type="common">Proso millet</name>
    <name type="synonym">Broomcorn millet</name>
    <dbReference type="NCBI Taxonomy" id="4540"/>
    <lineage>
        <taxon>Eukaryota</taxon>
        <taxon>Viridiplantae</taxon>
        <taxon>Streptophyta</taxon>
        <taxon>Embryophyta</taxon>
        <taxon>Tracheophyta</taxon>
        <taxon>Spermatophyta</taxon>
        <taxon>Magnoliopsida</taxon>
        <taxon>Liliopsida</taxon>
        <taxon>Poales</taxon>
        <taxon>Poaceae</taxon>
        <taxon>PACMAD clade</taxon>
        <taxon>Panicoideae</taxon>
        <taxon>Panicodae</taxon>
        <taxon>Paniceae</taxon>
        <taxon>Panicinae</taxon>
        <taxon>Panicum</taxon>
        <taxon>Panicum sect. Panicum</taxon>
    </lineage>
</organism>
<dbReference type="EMBL" id="PQIB02000006">
    <property type="protein sequence ID" value="RLN13238.1"/>
    <property type="molecule type" value="Genomic_DNA"/>
</dbReference>
<sequence>MAEWRGGGRGGRWRGQQYSEWYQNPPFFYKEGFHGPRPYLTVPMVRRRHLQMQAEGSSNGSTRRGKVGLLDPIRGQTIQPKKALMMAKERRTVELLLGVVQRETSHVVEECPVKNLGTIVPDRMMVNVLGFYNIEVPNVEDRMMVNVNNCGKVSIDTGEINDLDLDKDGEMDTDKKIPEGASLDKGNSATKTPPPRQETGFGGPKSKTAATKDMPAITEEIMRVVLEEGMTEDQEFQLLREMEIVGEDGDFVWEDNAELEDSMLYSHDEDDIRGIVPINNEDHEMSEMEENQ</sequence>
<feature type="region of interest" description="Disordered" evidence="1">
    <location>
        <begin position="164"/>
        <end position="213"/>
    </location>
</feature>
<evidence type="ECO:0000313" key="3">
    <source>
        <dbReference type="Proteomes" id="UP000275267"/>
    </source>
</evidence>
<feature type="compositionally biased region" description="Basic and acidic residues" evidence="1">
    <location>
        <begin position="164"/>
        <end position="178"/>
    </location>
</feature>
<name>A0A3L6S4B4_PANMI</name>
<dbReference type="AlphaFoldDB" id="A0A3L6S4B4"/>
<accession>A0A3L6S4B4</accession>
<comment type="caution">
    <text evidence="2">The sequence shown here is derived from an EMBL/GenBank/DDBJ whole genome shotgun (WGS) entry which is preliminary data.</text>
</comment>
<protein>
    <submittedName>
        <fullName evidence="2">Uncharacterized protein</fullName>
    </submittedName>
</protein>
<reference evidence="3" key="1">
    <citation type="journal article" date="2019" name="Nat. Commun.">
        <title>The genome of broomcorn millet.</title>
        <authorList>
            <person name="Zou C."/>
            <person name="Miki D."/>
            <person name="Li D."/>
            <person name="Tang Q."/>
            <person name="Xiao L."/>
            <person name="Rajput S."/>
            <person name="Deng P."/>
            <person name="Jia W."/>
            <person name="Huang R."/>
            <person name="Zhang M."/>
            <person name="Sun Y."/>
            <person name="Hu J."/>
            <person name="Fu X."/>
            <person name="Schnable P.S."/>
            <person name="Li F."/>
            <person name="Zhang H."/>
            <person name="Feng B."/>
            <person name="Zhu X."/>
            <person name="Liu R."/>
            <person name="Schnable J.C."/>
            <person name="Zhu J.-K."/>
            <person name="Zhang H."/>
        </authorList>
    </citation>
    <scope>NUCLEOTIDE SEQUENCE [LARGE SCALE GENOMIC DNA]</scope>
</reference>
<keyword evidence="3" id="KW-1185">Reference proteome</keyword>
<evidence type="ECO:0000256" key="1">
    <source>
        <dbReference type="SAM" id="MobiDB-lite"/>
    </source>
</evidence>
<dbReference type="Proteomes" id="UP000275267">
    <property type="component" value="Unassembled WGS sequence"/>
</dbReference>
<proteinExistence type="predicted"/>